<reference evidence="1" key="1">
    <citation type="journal article" date="2015" name="Nature">
        <title>Complex archaea that bridge the gap between prokaryotes and eukaryotes.</title>
        <authorList>
            <person name="Spang A."/>
            <person name="Saw J.H."/>
            <person name="Jorgensen S.L."/>
            <person name="Zaremba-Niedzwiedzka K."/>
            <person name="Martijn J."/>
            <person name="Lind A.E."/>
            <person name="van Eijk R."/>
            <person name="Schleper C."/>
            <person name="Guy L."/>
            <person name="Ettema T.J."/>
        </authorList>
    </citation>
    <scope>NUCLEOTIDE SEQUENCE</scope>
</reference>
<evidence type="ECO:0000313" key="1">
    <source>
        <dbReference type="EMBL" id="KKN42940.1"/>
    </source>
</evidence>
<name>A0A0F9QFU3_9ZZZZ</name>
<sequence length="212" mass="23413">MKTLLISLIVSAFILPAFAGVMEEVADLQTQWATVNYTLQDEEQQTAYENLVNKANEVVQTYPDRAESHIWRGIIESSFAGAKGGLGALSLAKAAKSDFEKAISIDDKAMNGSAYTSLGTLYFKVPGWPLGFGDDDKAEAMLRKALKINPQGIDSNYFYAQYLIEKKQYKSAELFLNKAKNAAPRPTRPLADKGRHAEIDQSLKLVMDKLGK</sequence>
<dbReference type="Pfam" id="PF14559">
    <property type="entry name" value="TPR_19"/>
    <property type="match status" value="1"/>
</dbReference>
<dbReference type="SUPFAM" id="SSF48452">
    <property type="entry name" value="TPR-like"/>
    <property type="match status" value="1"/>
</dbReference>
<proteinExistence type="predicted"/>
<dbReference type="InterPro" id="IPR011990">
    <property type="entry name" value="TPR-like_helical_dom_sf"/>
</dbReference>
<protein>
    <submittedName>
        <fullName evidence="1">Uncharacterized protein</fullName>
    </submittedName>
</protein>
<comment type="caution">
    <text evidence="1">The sequence shown here is derived from an EMBL/GenBank/DDBJ whole genome shotgun (WGS) entry which is preliminary data.</text>
</comment>
<organism evidence="1">
    <name type="scientific">marine sediment metagenome</name>
    <dbReference type="NCBI Taxonomy" id="412755"/>
    <lineage>
        <taxon>unclassified sequences</taxon>
        <taxon>metagenomes</taxon>
        <taxon>ecological metagenomes</taxon>
    </lineage>
</organism>
<dbReference type="Gene3D" id="1.25.40.10">
    <property type="entry name" value="Tetratricopeptide repeat domain"/>
    <property type="match status" value="1"/>
</dbReference>
<accession>A0A0F9QFU3</accession>
<dbReference type="EMBL" id="LAZR01001547">
    <property type="protein sequence ID" value="KKN42940.1"/>
    <property type="molecule type" value="Genomic_DNA"/>
</dbReference>
<dbReference type="AlphaFoldDB" id="A0A0F9QFU3"/>
<gene>
    <name evidence="1" type="ORF">LCGC14_0708300</name>
</gene>